<evidence type="ECO:0000256" key="14">
    <source>
        <dbReference type="ARBA" id="ARBA00062949"/>
    </source>
</evidence>
<evidence type="ECO:0000256" key="3">
    <source>
        <dbReference type="ARBA" id="ARBA00022475"/>
    </source>
</evidence>
<evidence type="ECO:0000256" key="5">
    <source>
        <dbReference type="ARBA" id="ARBA00022692"/>
    </source>
</evidence>
<dbReference type="FunFam" id="2.60.40.10:FF:000808">
    <property type="entry name" value="Leukemia inhibitory factor receptor"/>
    <property type="match status" value="1"/>
</dbReference>
<dbReference type="PANTHER" id="PTHR23036">
    <property type="entry name" value="CYTOKINE RECEPTOR"/>
    <property type="match status" value="1"/>
</dbReference>
<feature type="compositionally biased region" description="Polar residues" evidence="16">
    <location>
        <begin position="1040"/>
        <end position="1061"/>
    </location>
</feature>
<dbReference type="SUPFAM" id="SSF49265">
    <property type="entry name" value="Fibronectin type III"/>
    <property type="match status" value="4"/>
</dbReference>
<protein>
    <recommendedName>
        <fullName evidence="15">Leukemia inhibitory factor receptor</fullName>
    </recommendedName>
</protein>
<feature type="transmembrane region" description="Helical" evidence="17">
    <location>
        <begin position="823"/>
        <end position="848"/>
    </location>
</feature>
<keyword evidence="12" id="KW-0325">Glycoprotein</keyword>
<feature type="domain" description="Fibronectin type-III" evidence="19">
    <location>
        <begin position="423"/>
        <end position="522"/>
    </location>
</feature>
<keyword evidence="11 20" id="KW-0675">Receptor</keyword>
<comment type="function">
    <text evidence="13">Signal-transducing molecule. May have a common pathway with IL6ST. The soluble form inhibits the biological activity of LIF by blocking its binding to receptors on target cells.</text>
</comment>
<dbReference type="Gene3D" id="2.60.40.10">
    <property type="entry name" value="Immunoglobulins"/>
    <property type="match status" value="8"/>
</dbReference>
<evidence type="ECO:0000256" key="4">
    <source>
        <dbReference type="ARBA" id="ARBA00022553"/>
    </source>
</evidence>
<gene>
    <name evidence="20" type="primary">LIFR_0</name>
    <name evidence="20" type="ORF">FQV19_0016058</name>
</gene>
<comment type="caution">
    <text evidence="20">The sequence shown here is derived from an EMBL/GenBank/DDBJ whole genome shotgun (WGS) entry which is preliminary data.</text>
</comment>
<comment type="similarity">
    <text evidence="2">Belongs to the type I cytokine receptor family. Type 2 subfamily.</text>
</comment>
<evidence type="ECO:0000256" key="17">
    <source>
        <dbReference type="SAM" id="Phobius"/>
    </source>
</evidence>
<dbReference type="Pfam" id="PF18207">
    <property type="entry name" value="LIFR_N"/>
    <property type="match status" value="1"/>
</dbReference>
<dbReference type="GO" id="GO:0019955">
    <property type="term" value="F:cytokine binding"/>
    <property type="evidence" value="ECO:0007669"/>
    <property type="project" value="TreeGrafter"/>
</dbReference>
<dbReference type="FunFam" id="2.60.40.10:FF:000607">
    <property type="entry name" value="Leukemia inhibitory factor receptor"/>
    <property type="match status" value="1"/>
</dbReference>
<evidence type="ECO:0000256" key="18">
    <source>
        <dbReference type="SAM" id="SignalP"/>
    </source>
</evidence>
<dbReference type="PROSITE" id="PS50853">
    <property type="entry name" value="FN3"/>
    <property type="match status" value="2"/>
</dbReference>
<dbReference type="Pfam" id="PF17971">
    <property type="entry name" value="LIFR_D2"/>
    <property type="match status" value="1"/>
</dbReference>
<name>A0A8J4KAP9_EUDMI</name>
<dbReference type="AlphaFoldDB" id="A0A8J4KAP9"/>
<dbReference type="CDD" id="cd00063">
    <property type="entry name" value="FN3"/>
    <property type="match status" value="2"/>
</dbReference>
<keyword evidence="4" id="KW-0597">Phosphoprotein</keyword>
<dbReference type="SMART" id="SM00060">
    <property type="entry name" value="FN3"/>
    <property type="match status" value="3"/>
</dbReference>
<proteinExistence type="inferred from homology"/>
<feature type="region of interest" description="Disordered" evidence="16">
    <location>
        <begin position="1002"/>
        <end position="1090"/>
    </location>
</feature>
<evidence type="ECO:0000313" key="20">
    <source>
        <dbReference type="EMBL" id="KAF1555299.1"/>
    </source>
</evidence>
<evidence type="ECO:0000256" key="15">
    <source>
        <dbReference type="ARBA" id="ARBA00069968"/>
    </source>
</evidence>
<dbReference type="Pfam" id="PF00041">
    <property type="entry name" value="fn3"/>
    <property type="match status" value="1"/>
</dbReference>
<dbReference type="FunFam" id="2.60.40.10:FF:000738">
    <property type="entry name" value="Leukemia inhibitory factor receptor"/>
    <property type="match status" value="1"/>
</dbReference>
<feature type="chain" id="PRO_5035150732" description="Leukemia inhibitory factor receptor" evidence="18">
    <location>
        <begin position="25"/>
        <end position="1090"/>
    </location>
</feature>
<evidence type="ECO:0000256" key="9">
    <source>
        <dbReference type="ARBA" id="ARBA00023136"/>
    </source>
</evidence>
<evidence type="ECO:0000256" key="1">
    <source>
        <dbReference type="ARBA" id="ARBA00004251"/>
    </source>
</evidence>
<keyword evidence="10" id="KW-1015">Disulfide bond</keyword>
<comment type="subcellular location">
    <subcellularLocation>
        <location evidence="1">Cell membrane</location>
        <topology evidence="1">Single-pass type I membrane protein</topology>
    </subcellularLocation>
</comment>
<evidence type="ECO:0000256" key="16">
    <source>
        <dbReference type="SAM" id="MobiDB-lite"/>
    </source>
</evidence>
<keyword evidence="21" id="KW-1185">Reference proteome</keyword>
<dbReference type="GO" id="GO:0005127">
    <property type="term" value="F:ciliary neurotrophic factor receptor binding"/>
    <property type="evidence" value="ECO:0007669"/>
    <property type="project" value="TreeGrafter"/>
</dbReference>
<keyword evidence="5 17" id="KW-0812">Transmembrane</keyword>
<keyword evidence="8 17" id="KW-1133">Transmembrane helix</keyword>
<evidence type="ECO:0000256" key="12">
    <source>
        <dbReference type="ARBA" id="ARBA00023180"/>
    </source>
</evidence>
<dbReference type="GO" id="GO:0043235">
    <property type="term" value="C:receptor complex"/>
    <property type="evidence" value="ECO:0007669"/>
    <property type="project" value="TreeGrafter"/>
</dbReference>
<dbReference type="InterPro" id="IPR040901">
    <property type="entry name" value="LIFR_N"/>
</dbReference>
<dbReference type="InterPro" id="IPR048497">
    <property type="entry name" value="LIF-R-like_Ig-like"/>
</dbReference>
<dbReference type="Pfam" id="PF25552">
    <property type="entry name" value="LIFR_D4"/>
    <property type="match status" value="1"/>
</dbReference>
<dbReference type="GO" id="GO:0004924">
    <property type="term" value="F:oncostatin-M receptor activity"/>
    <property type="evidence" value="ECO:0007669"/>
    <property type="project" value="TreeGrafter"/>
</dbReference>
<dbReference type="GO" id="GO:0008284">
    <property type="term" value="P:positive regulation of cell population proliferation"/>
    <property type="evidence" value="ECO:0007669"/>
    <property type="project" value="TreeGrafter"/>
</dbReference>
<keyword evidence="6 18" id="KW-0732">Signal</keyword>
<keyword evidence="9 17" id="KW-0472">Membrane</keyword>
<feature type="domain" description="Fibronectin type-III" evidence="19">
    <location>
        <begin position="713"/>
        <end position="822"/>
    </location>
</feature>
<dbReference type="PANTHER" id="PTHR23036:SF105">
    <property type="entry name" value="LEUKEMIA INHIBITORY FACTOR RECEPTOR"/>
    <property type="match status" value="1"/>
</dbReference>
<keyword evidence="7" id="KW-0677">Repeat</keyword>
<evidence type="ECO:0000256" key="13">
    <source>
        <dbReference type="ARBA" id="ARBA00054569"/>
    </source>
</evidence>
<dbReference type="FunFam" id="2.60.40.10:FF:000657">
    <property type="entry name" value="Leukemia inhibitory factor receptor"/>
    <property type="match status" value="1"/>
</dbReference>
<dbReference type="Pfam" id="PF21177">
    <property type="entry name" value="LIF-R_Ig-like"/>
    <property type="match status" value="1"/>
</dbReference>
<evidence type="ECO:0000256" key="2">
    <source>
        <dbReference type="ARBA" id="ARBA00008921"/>
    </source>
</evidence>
<feature type="non-terminal residue" evidence="20">
    <location>
        <position position="1090"/>
    </location>
</feature>
<evidence type="ECO:0000256" key="11">
    <source>
        <dbReference type="ARBA" id="ARBA00023170"/>
    </source>
</evidence>
<dbReference type="OrthoDB" id="6382334at2759"/>
<feature type="non-terminal residue" evidence="20">
    <location>
        <position position="1"/>
    </location>
</feature>
<reference evidence="20" key="1">
    <citation type="journal article" date="2019" name="Gigascience">
        <title>High-coverage genomes to elucidate the evolution of penguins.</title>
        <authorList>
            <person name="Pan H."/>
            <person name="Cole T.L."/>
            <person name="Bi X."/>
            <person name="Fang M."/>
            <person name="Zhou C."/>
            <person name="Yang Z."/>
            <person name="Ksepka D.T."/>
            <person name="Hart T."/>
            <person name="Bouzat J.L."/>
            <person name="Argilla L.S."/>
            <person name="Bertelsen M.F."/>
            <person name="Boersma P.D."/>
            <person name="Bost C.A."/>
            <person name="Cherel Y."/>
            <person name="Dann P."/>
            <person name="Fiddaman S.R."/>
            <person name="Howard P."/>
            <person name="Labuschagne K."/>
            <person name="Mattern T."/>
            <person name="Miller G."/>
            <person name="Parker P."/>
            <person name="Phillips R.A."/>
            <person name="Quillfeldt P."/>
            <person name="Ryan P.G."/>
            <person name="Taylor H."/>
            <person name="Thompson D.R."/>
            <person name="Young M.J."/>
            <person name="Ellegaard M.R."/>
            <person name="Gilbert M.T.P."/>
            <person name="Sinding M.S."/>
            <person name="Pacheco G."/>
            <person name="Shepherd L.D."/>
            <person name="Tennyson A.J.D."/>
            <person name="Grosser S."/>
            <person name="Kay E."/>
            <person name="Nupen L.J."/>
            <person name="Ellenberg U."/>
            <person name="Houston D.M."/>
            <person name="Reeve A.H."/>
            <person name="Johnson K."/>
            <person name="Masello J.F."/>
            <person name="Stracke T."/>
            <person name="McKinlay B."/>
            <person name="Borboroglu P.G."/>
            <person name="Zhang D.X."/>
            <person name="Zhang G."/>
        </authorList>
    </citation>
    <scope>NUCLEOTIDE SEQUENCE</scope>
    <source>
        <strain evidence="20">Gonzo</strain>
    </source>
</reference>
<evidence type="ECO:0000313" key="21">
    <source>
        <dbReference type="Proteomes" id="UP000782854"/>
    </source>
</evidence>
<evidence type="ECO:0000259" key="19">
    <source>
        <dbReference type="PROSITE" id="PS50853"/>
    </source>
</evidence>
<sequence>MWKNSSLRCLFALAILCLRSLIYSQEIGSLGDPQNLKCVTHNLRKMACTWDVSSKGRHGQTDFCYTTNDFPPPVCFKTKEKRVEIPVPESSTTVTITTNSISAGFATKEFEIHKKDISFIPLAPHILSLTPDFSTSTLNMKWSDNGSVFPYGLDAFWQIEILRKEAMEKVTQVTYYSKLTHEDIILSWNWTSDMPLECTSHYVKIRCYINVTQFVGPKDWSDWSPVEEVPGKDTESNGSGVFPQDTVVAVGSDVTICCVHEEGQQIQWITYGPEIYPMIHLSSRSSAIRVLNASASDTSGTNVVCILSEDEMDGTVLFVGYAPDIPQNLSCETSNFLIIKCTWKPGRPSGLYGKRRTKYSLFERISGKNVSCEVNEMNRERVCGFPVLADQKTYDFILGVSNPIGQTESSILVDLMQRVHPKTPEKLTVSGNSSTSVHLRWFINGSFAEIRLLCQIEISSGDSEQKLHNVSVPGGKFSTYTAQLNALHPYTKYQFRVRCSAADCFWRWSDWSRIEEHTTLEAPPARGPDIWRERSPSGKILKIFWKPLSLSEANGKIVSHEVSCYLLETPLEYKEVTEPSNSTEIKLGKNDCVITVVAKNHAGLSPPSRIMSMELPSDNVKTDRAVAMGNGIYISWNSYPNMTCGYIVKWCHSSGSEPCSVDWKKFPSNTTDAVIKSALFRPGVRYNFSLYGCKSSGYQLLKNITGYMKELPPKRAPNFTVEETSSDSIFVKWEDIPVEDCQGFLEGYRLSFAKGEKDALKPRLSESGNPELKIKNITDLTKNSLKILDLQGKTSYQLDLQAYTAGGLSPPNSLYVVTKEDSIGLIIAILIPVAVVVLLGVVASILCYRKREWIKEMFYPEIPNPENSKALQFQKNICEGNKTLKRLEMNSCTPNSVEVVETRSAAPKIEDTEMMPPAADTTVLKDGSDSEIENHMVVSYCPPIIEEEISNPAMDEPVGSSQVVYIDIRSMYQPEIKPEEEPEIDLVTTAGYKPQMQLPISALKRESRSPAEEELDKTAGYRPQANTNAWNMDAPDSPGSVESNNENASFGSPCSINSQQFLLPPKMKTLPNPVTQGGPLHTFFQNKPND</sequence>
<feature type="compositionally biased region" description="Basic and acidic residues" evidence="16">
    <location>
        <begin position="1003"/>
        <end position="1019"/>
    </location>
</feature>
<evidence type="ECO:0000256" key="6">
    <source>
        <dbReference type="ARBA" id="ARBA00022729"/>
    </source>
</evidence>
<dbReference type="InterPro" id="IPR003961">
    <property type="entry name" value="FN3_dom"/>
</dbReference>
<evidence type="ECO:0000256" key="10">
    <source>
        <dbReference type="ARBA" id="ARBA00023157"/>
    </source>
</evidence>
<keyword evidence="3" id="KW-1003">Cell membrane</keyword>
<dbReference type="InterPro" id="IPR003529">
    <property type="entry name" value="Hematopoietin_rcpt_Gp130_CS"/>
</dbReference>
<dbReference type="FunFam" id="2.60.40.10:FF:000578">
    <property type="entry name" value="Leukemia inhibitory factor receptor"/>
    <property type="match status" value="1"/>
</dbReference>
<dbReference type="InterPro" id="IPR036116">
    <property type="entry name" value="FN3_sf"/>
</dbReference>
<evidence type="ECO:0000256" key="7">
    <source>
        <dbReference type="ARBA" id="ARBA00022737"/>
    </source>
</evidence>
<dbReference type="InterPro" id="IPR040817">
    <property type="entry name" value="LIFR_D2"/>
</dbReference>
<dbReference type="EMBL" id="VULC01002281">
    <property type="protein sequence ID" value="KAF1555299.1"/>
    <property type="molecule type" value="Genomic_DNA"/>
</dbReference>
<dbReference type="PROSITE" id="PS01353">
    <property type="entry name" value="HEMATOPO_REC_L_F2"/>
    <property type="match status" value="1"/>
</dbReference>
<dbReference type="GO" id="GO:0009897">
    <property type="term" value="C:external side of plasma membrane"/>
    <property type="evidence" value="ECO:0007669"/>
    <property type="project" value="TreeGrafter"/>
</dbReference>
<accession>A0A8J4KAP9</accession>
<evidence type="ECO:0000256" key="8">
    <source>
        <dbReference type="ARBA" id="ARBA00022989"/>
    </source>
</evidence>
<dbReference type="Proteomes" id="UP000782854">
    <property type="component" value="Unassembled WGS sequence"/>
</dbReference>
<organism evidence="20 21">
    <name type="scientific">Eudyptula minor</name>
    <name type="common">Little blue penguin</name>
    <name type="synonym">Aptenodytes minor</name>
    <dbReference type="NCBI Taxonomy" id="37083"/>
    <lineage>
        <taxon>Eukaryota</taxon>
        <taxon>Metazoa</taxon>
        <taxon>Chordata</taxon>
        <taxon>Craniata</taxon>
        <taxon>Vertebrata</taxon>
        <taxon>Euteleostomi</taxon>
        <taxon>Archelosauria</taxon>
        <taxon>Archosauria</taxon>
        <taxon>Dinosauria</taxon>
        <taxon>Saurischia</taxon>
        <taxon>Theropoda</taxon>
        <taxon>Coelurosauria</taxon>
        <taxon>Aves</taxon>
        <taxon>Neognathae</taxon>
        <taxon>Neoaves</taxon>
        <taxon>Aequornithes</taxon>
        <taxon>Sphenisciformes</taxon>
        <taxon>Spheniscidae</taxon>
        <taxon>Eudyptula</taxon>
    </lineage>
</organism>
<dbReference type="InterPro" id="IPR013783">
    <property type="entry name" value="Ig-like_fold"/>
</dbReference>
<dbReference type="InterPro" id="IPR050379">
    <property type="entry name" value="Type-I_Cytokine_Rcpt"/>
</dbReference>
<feature type="signal peptide" evidence="18">
    <location>
        <begin position="1"/>
        <end position="24"/>
    </location>
</feature>
<comment type="subunit">
    <text evidence="14">Heterodimer composed of LIFR and IL6ST. The heterodimer formed by LIFR and IL6ST interacts with the complex formed by CNTF and CNTFR.</text>
</comment>
<dbReference type="FunFam" id="2.60.40.10:FF:001011">
    <property type="entry name" value="leukemia inhibitory factor receptor"/>
    <property type="match status" value="1"/>
</dbReference>